<comment type="caution">
    <text evidence="11">The sequence shown here is derived from an EMBL/GenBank/DDBJ whole genome shotgun (WGS) entry which is preliminary data.</text>
</comment>
<dbReference type="Pfam" id="PF23598">
    <property type="entry name" value="LRR_14"/>
    <property type="match status" value="1"/>
</dbReference>
<dbReference type="FunFam" id="1.10.10.10:FF:000322">
    <property type="entry name" value="Probable disease resistance protein At1g63360"/>
    <property type="match status" value="1"/>
</dbReference>
<evidence type="ECO:0000259" key="10">
    <source>
        <dbReference type="Pfam" id="PF23598"/>
    </source>
</evidence>
<evidence type="ECO:0000259" key="8">
    <source>
        <dbReference type="Pfam" id="PF18052"/>
    </source>
</evidence>
<dbReference type="PANTHER" id="PTHR23155">
    <property type="entry name" value="DISEASE RESISTANCE PROTEIN RP"/>
    <property type="match status" value="1"/>
</dbReference>
<accession>A0A834ZYI7</accession>
<name>A0A834ZYI7_9POAL</name>
<dbReference type="AlphaFoldDB" id="A0A834ZYI7"/>
<keyword evidence="3" id="KW-0677">Repeat</keyword>
<dbReference type="InterPro" id="IPR058922">
    <property type="entry name" value="WHD_DRP"/>
</dbReference>
<dbReference type="Pfam" id="PF23559">
    <property type="entry name" value="WHD_DRP"/>
    <property type="match status" value="1"/>
</dbReference>
<keyword evidence="4" id="KW-0547">Nucleotide-binding</keyword>
<dbReference type="InterPro" id="IPR055414">
    <property type="entry name" value="LRR_R13L4/SHOC2-like"/>
</dbReference>
<evidence type="ECO:0000313" key="11">
    <source>
        <dbReference type="EMBL" id="KAF8647676.1"/>
    </source>
</evidence>
<dbReference type="GO" id="GO:0042742">
    <property type="term" value="P:defense response to bacterium"/>
    <property type="evidence" value="ECO:0007669"/>
    <property type="project" value="UniProtKB-ARBA"/>
</dbReference>
<protein>
    <submittedName>
        <fullName evidence="11">Uncharacterized protein</fullName>
    </submittedName>
</protein>
<dbReference type="Gene3D" id="3.80.10.10">
    <property type="entry name" value="Ribonuclease Inhibitor"/>
    <property type="match status" value="1"/>
</dbReference>
<evidence type="ECO:0000256" key="4">
    <source>
        <dbReference type="ARBA" id="ARBA00022741"/>
    </source>
</evidence>
<evidence type="ECO:0000256" key="1">
    <source>
        <dbReference type="ARBA" id="ARBA00008894"/>
    </source>
</evidence>
<dbReference type="SUPFAM" id="SSF52058">
    <property type="entry name" value="L domain-like"/>
    <property type="match status" value="1"/>
</dbReference>
<dbReference type="GO" id="GO:0043531">
    <property type="term" value="F:ADP binding"/>
    <property type="evidence" value="ECO:0007669"/>
    <property type="project" value="InterPro"/>
</dbReference>
<dbReference type="InterPro" id="IPR044974">
    <property type="entry name" value="Disease_R_plants"/>
</dbReference>
<dbReference type="Gene3D" id="1.10.8.430">
    <property type="entry name" value="Helical domain of apoptotic protease-activating factors"/>
    <property type="match status" value="1"/>
</dbReference>
<keyword evidence="5" id="KW-0611">Plant defense</keyword>
<evidence type="ECO:0000259" key="7">
    <source>
        <dbReference type="Pfam" id="PF00931"/>
    </source>
</evidence>
<feature type="domain" description="Disease resistance N-terminal" evidence="8">
    <location>
        <begin position="13"/>
        <end position="92"/>
    </location>
</feature>
<evidence type="ECO:0000256" key="5">
    <source>
        <dbReference type="ARBA" id="ARBA00022821"/>
    </source>
</evidence>
<feature type="domain" description="NB-ARC" evidence="7">
    <location>
        <begin position="173"/>
        <end position="338"/>
    </location>
</feature>
<dbReference type="InterPro" id="IPR042197">
    <property type="entry name" value="Apaf_helical"/>
</dbReference>
<dbReference type="InterPro" id="IPR032675">
    <property type="entry name" value="LRR_dom_sf"/>
</dbReference>
<organism evidence="11 12">
    <name type="scientific">Digitaria exilis</name>
    <dbReference type="NCBI Taxonomy" id="1010633"/>
    <lineage>
        <taxon>Eukaryota</taxon>
        <taxon>Viridiplantae</taxon>
        <taxon>Streptophyta</taxon>
        <taxon>Embryophyta</taxon>
        <taxon>Tracheophyta</taxon>
        <taxon>Spermatophyta</taxon>
        <taxon>Magnoliopsida</taxon>
        <taxon>Liliopsida</taxon>
        <taxon>Poales</taxon>
        <taxon>Poaceae</taxon>
        <taxon>PACMAD clade</taxon>
        <taxon>Panicoideae</taxon>
        <taxon>Panicodae</taxon>
        <taxon>Paniceae</taxon>
        <taxon>Anthephorinae</taxon>
        <taxon>Digitaria</taxon>
    </lineage>
</organism>
<sequence length="925" mass="104810">MEAPHMMSSSLSAMGPLLGKLHTQLFSPEHELPGSLKDGILHLKQDLEELNSFMVDMSGLGRPNAMVNRWMTEVRELSYDMEDFIDSVISSSMMASRERNKEIISMVKKFRNLVKQARERHERYELSRWPSNPYPICINSRVNGTELFGISESKGELVRWLKPVFSNVDEDRGRLKVASILGPAGVGKSTLAQEVYREIGAQFERRAFVRASRVPDARRLLRSMISQVRRHQRPPCGLPVQELVDNLRTHLQQKRYFIVIDGLWETATWDVIRNAFPEGTHCSRVLITTDIEEVALECCDYLSNASVNSAPDVQEGIFKVEPLSTEDSMELFYNRVFGSKPEFSDQLKKYSEEIIRKCSGLPLATIIIASVFAGQTDNSELWHHIKEYLSSRNILSSEDLLKEVIGLSYYSLSQHLKTCLLYFSLYPEGYTFLKSDLVKQWTAEGLISEVAGKGASEIAECYFDELVSRGLVQTNHINLADEEVMFYTVHSTIFEVIRHRSVEENFTTVIDYSETIPKLSAKVRRLSLGFSNAKYATKPEGFTPLPVRSLTFYGLVECLPSIMEFKLLRVLIFEFWGDREVFDLSGINILLQLRYIKITTDSIIKLPVKMQGLTYLETLEIFARVLTVPLDIVLLPKLLHLRLLGDIKLPNYVGQLRSLRELQSFDLSSNSEDNVLSLGEMTNLHDLHITCSTAVPDRLERNLIALASSIGKLDNLKSLTLAPGVSCRSIIYTDFSSIVSAPPVSLEKLELLPPICIFSRLPEWIGHLQKLCILKIVVRELNMDDVNRISGLQELTLLLLYVRQPTAQSIVFNSASFPTLKYLKFRCGVLRLAFQAGAIPNLRRLKLEFNAHSGEQYSDMISGIEHLLKLQEIAVRIGAAPGAEDSDRTAVESIFRNTISKHSRHLSIGIRWADSVDEVYVPIFS</sequence>
<evidence type="ECO:0000256" key="6">
    <source>
        <dbReference type="ARBA" id="ARBA00023054"/>
    </source>
</evidence>
<dbReference type="Gene3D" id="3.40.50.300">
    <property type="entry name" value="P-loop containing nucleotide triphosphate hydrolases"/>
    <property type="match status" value="1"/>
</dbReference>
<dbReference type="Pfam" id="PF00931">
    <property type="entry name" value="NB-ARC"/>
    <property type="match status" value="1"/>
</dbReference>
<dbReference type="PANTHER" id="PTHR23155:SF1228">
    <property type="entry name" value="NB-ARC DOMAIN CONTAINING PROTEIN, EXPRESSED"/>
    <property type="match status" value="1"/>
</dbReference>
<dbReference type="OrthoDB" id="683524at2759"/>
<dbReference type="GO" id="GO:0009626">
    <property type="term" value="P:plant-type hypersensitive response"/>
    <property type="evidence" value="ECO:0007669"/>
    <property type="project" value="UniProtKB-ARBA"/>
</dbReference>
<keyword evidence="2" id="KW-0433">Leucine-rich repeat</keyword>
<keyword evidence="12" id="KW-1185">Reference proteome</keyword>
<feature type="domain" description="Disease resistance R13L4/SHOC-2-like LRR" evidence="10">
    <location>
        <begin position="547"/>
        <end position="905"/>
    </location>
</feature>
<dbReference type="Gramene" id="Dexi7A01G0000070.1">
    <property type="protein sequence ID" value="Dexi7A01G0000070.1:cds"/>
    <property type="gene ID" value="Dexi7A01G0000070"/>
</dbReference>
<keyword evidence="6" id="KW-0175">Coiled coil</keyword>
<dbReference type="EMBL" id="JACEFO010002840">
    <property type="protein sequence ID" value="KAF8647676.1"/>
    <property type="molecule type" value="Genomic_DNA"/>
</dbReference>
<dbReference type="InterPro" id="IPR002182">
    <property type="entry name" value="NB-ARC"/>
</dbReference>
<proteinExistence type="inferred from homology"/>
<evidence type="ECO:0000256" key="2">
    <source>
        <dbReference type="ARBA" id="ARBA00022614"/>
    </source>
</evidence>
<dbReference type="InterPro" id="IPR027417">
    <property type="entry name" value="P-loop_NTPase"/>
</dbReference>
<dbReference type="Proteomes" id="UP000636709">
    <property type="component" value="Unassembled WGS sequence"/>
</dbReference>
<dbReference type="SUPFAM" id="SSF52540">
    <property type="entry name" value="P-loop containing nucleoside triphosphate hydrolases"/>
    <property type="match status" value="1"/>
</dbReference>
<feature type="domain" description="Disease resistance protein winged helix" evidence="9">
    <location>
        <begin position="425"/>
        <end position="496"/>
    </location>
</feature>
<gene>
    <name evidence="11" type="ORF">HU200_065314</name>
</gene>
<dbReference type="Gene3D" id="1.20.5.4130">
    <property type="match status" value="1"/>
</dbReference>
<dbReference type="InterPro" id="IPR041118">
    <property type="entry name" value="Rx_N"/>
</dbReference>
<reference evidence="11" key="1">
    <citation type="submission" date="2020-07" db="EMBL/GenBank/DDBJ databases">
        <title>Genome sequence and genetic diversity analysis of an under-domesticated orphan crop, white fonio (Digitaria exilis).</title>
        <authorList>
            <person name="Bennetzen J.L."/>
            <person name="Chen S."/>
            <person name="Ma X."/>
            <person name="Wang X."/>
            <person name="Yssel A.E.J."/>
            <person name="Chaluvadi S.R."/>
            <person name="Johnson M."/>
            <person name="Gangashetty P."/>
            <person name="Hamidou F."/>
            <person name="Sanogo M.D."/>
            <person name="Zwaenepoel A."/>
            <person name="Wallace J."/>
            <person name="Van De Peer Y."/>
            <person name="Van Deynze A."/>
        </authorList>
    </citation>
    <scope>NUCLEOTIDE SEQUENCE</scope>
    <source>
        <tissue evidence="11">Leaves</tissue>
    </source>
</reference>
<evidence type="ECO:0000256" key="3">
    <source>
        <dbReference type="ARBA" id="ARBA00022737"/>
    </source>
</evidence>
<comment type="similarity">
    <text evidence="1">Belongs to the disease resistance NB-LRR family.</text>
</comment>
<evidence type="ECO:0000259" key="9">
    <source>
        <dbReference type="Pfam" id="PF23559"/>
    </source>
</evidence>
<dbReference type="PRINTS" id="PR00364">
    <property type="entry name" value="DISEASERSIST"/>
</dbReference>
<evidence type="ECO:0000313" key="12">
    <source>
        <dbReference type="Proteomes" id="UP000636709"/>
    </source>
</evidence>
<dbReference type="Pfam" id="PF18052">
    <property type="entry name" value="Rx_N"/>
    <property type="match status" value="1"/>
</dbReference>
<dbReference type="GO" id="GO:0002758">
    <property type="term" value="P:innate immune response-activating signaling pathway"/>
    <property type="evidence" value="ECO:0007669"/>
    <property type="project" value="UniProtKB-ARBA"/>
</dbReference>